<keyword evidence="3" id="KW-0812">Transmembrane</keyword>
<evidence type="ECO:0000256" key="4">
    <source>
        <dbReference type="ARBA" id="ARBA00022821"/>
    </source>
</evidence>
<evidence type="ECO:0000256" key="6">
    <source>
        <dbReference type="ARBA" id="ARBA00023136"/>
    </source>
</evidence>
<evidence type="ECO:0000313" key="9">
    <source>
        <dbReference type="Proteomes" id="UP000290289"/>
    </source>
</evidence>
<evidence type="ECO:0000256" key="3">
    <source>
        <dbReference type="ARBA" id="ARBA00022692"/>
    </source>
</evidence>
<dbReference type="EMBL" id="RDQH01000331">
    <property type="protein sequence ID" value="RXH99828.1"/>
    <property type="molecule type" value="Genomic_DNA"/>
</dbReference>
<keyword evidence="5" id="KW-1133">Transmembrane helix</keyword>
<comment type="similarity">
    <text evidence="2">Belongs to the MLO family.</text>
</comment>
<dbReference type="GO" id="GO:0016020">
    <property type="term" value="C:membrane"/>
    <property type="evidence" value="ECO:0007669"/>
    <property type="project" value="UniProtKB-SubCell"/>
</dbReference>
<dbReference type="Proteomes" id="UP000290289">
    <property type="component" value="Chromosome 5"/>
</dbReference>
<protein>
    <submittedName>
        <fullName evidence="8">Uncharacterized protein</fullName>
    </submittedName>
</protein>
<evidence type="ECO:0000256" key="5">
    <source>
        <dbReference type="ARBA" id="ARBA00022989"/>
    </source>
</evidence>
<organism evidence="8 9">
    <name type="scientific">Malus domestica</name>
    <name type="common">Apple</name>
    <name type="synonym">Pyrus malus</name>
    <dbReference type="NCBI Taxonomy" id="3750"/>
    <lineage>
        <taxon>Eukaryota</taxon>
        <taxon>Viridiplantae</taxon>
        <taxon>Streptophyta</taxon>
        <taxon>Embryophyta</taxon>
        <taxon>Tracheophyta</taxon>
        <taxon>Spermatophyta</taxon>
        <taxon>Magnoliopsida</taxon>
        <taxon>eudicotyledons</taxon>
        <taxon>Gunneridae</taxon>
        <taxon>Pentapetalae</taxon>
        <taxon>rosids</taxon>
        <taxon>fabids</taxon>
        <taxon>Rosales</taxon>
        <taxon>Rosaceae</taxon>
        <taxon>Amygdaloideae</taxon>
        <taxon>Maleae</taxon>
        <taxon>Malus</taxon>
    </lineage>
</organism>
<dbReference type="STRING" id="3750.A0A498JVB4"/>
<keyword evidence="7" id="KW-0568">Pathogenesis-related protein</keyword>
<evidence type="ECO:0000256" key="2">
    <source>
        <dbReference type="ARBA" id="ARBA00006574"/>
    </source>
</evidence>
<evidence type="ECO:0000313" key="8">
    <source>
        <dbReference type="EMBL" id="RXH99828.1"/>
    </source>
</evidence>
<dbReference type="PANTHER" id="PTHR31942:SF114">
    <property type="entry name" value="MLO-LIKE PROTEIN"/>
    <property type="match status" value="1"/>
</dbReference>
<reference evidence="8 9" key="1">
    <citation type="submission" date="2018-10" db="EMBL/GenBank/DDBJ databases">
        <title>A high-quality apple genome assembly.</title>
        <authorList>
            <person name="Hu J."/>
        </authorList>
    </citation>
    <scope>NUCLEOTIDE SEQUENCE [LARGE SCALE GENOMIC DNA]</scope>
    <source>
        <strain evidence="9">cv. HFTH1</strain>
        <tissue evidence="8">Young leaf</tissue>
    </source>
</reference>
<dbReference type="AlphaFoldDB" id="A0A498JVB4"/>
<dbReference type="GO" id="GO:0006952">
    <property type="term" value="P:defense response"/>
    <property type="evidence" value="ECO:0007669"/>
    <property type="project" value="UniProtKB-KW"/>
</dbReference>
<accession>A0A498JVB4</accession>
<sequence>MSSSEKAVPAAVIRGLCQHRRVLFTAHHYSVQHSSIAVLGGRPLEQAPTWAVVDVCFVLVSMHIEYFIHLIGKNIKAELMLLGLLSLLLTIGQDRILDICTSKAVGATWHPCNNKQDVRSDKSKDKSSASVDNSRRRLLSVLLFGDFVNIVEFSSQRITIPCSIAR</sequence>
<keyword evidence="4" id="KW-0611">Plant defense</keyword>
<keyword evidence="6" id="KW-0472">Membrane</keyword>
<gene>
    <name evidence="8" type="ORF">DVH24_021630</name>
</gene>
<dbReference type="Pfam" id="PF03094">
    <property type="entry name" value="Mlo"/>
    <property type="match status" value="1"/>
</dbReference>
<evidence type="ECO:0000256" key="1">
    <source>
        <dbReference type="ARBA" id="ARBA00004141"/>
    </source>
</evidence>
<comment type="subcellular location">
    <subcellularLocation>
        <location evidence="1">Membrane</location>
        <topology evidence="1">Multi-pass membrane protein</topology>
    </subcellularLocation>
</comment>
<dbReference type="InterPro" id="IPR004326">
    <property type="entry name" value="Mlo"/>
</dbReference>
<proteinExistence type="inferred from homology"/>
<dbReference type="PANTHER" id="PTHR31942">
    <property type="entry name" value="MLO-LIKE PROTEIN 1"/>
    <property type="match status" value="1"/>
</dbReference>
<comment type="caution">
    <text evidence="8">The sequence shown here is derived from an EMBL/GenBank/DDBJ whole genome shotgun (WGS) entry which is preliminary data.</text>
</comment>
<evidence type="ECO:0000256" key="7">
    <source>
        <dbReference type="ARBA" id="ARBA00023265"/>
    </source>
</evidence>
<name>A0A498JVB4_MALDO</name>
<keyword evidence="9" id="KW-1185">Reference proteome</keyword>